<accession>A0A183A301</accession>
<name>A0A183A301_9TREM</name>
<reference evidence="2 3" key="2">
    <citation type="submission" date="2018-11" db="EMBL/GenBank/DDBJ databases">
        <authorList>
            <consortium name="Pathogen Informatics"/>
        </authorList>
    </citation>
    <scope>NUCLEOTIDE SEQUENCE [LARGE SCALE GENOMIC DNA]</scope>
    <source>
        <strain evidence="2 3">Egypt</strain>
    </source>
</reference>
<organism evidence="4">
    <name type="scientific">Echinostoma caproni</name>
    <dbReference type="NCBI Taxonomy" id="27848"/>
    <lineage>
        <taxon>Eukaryota</taxon>
        <taxon>Metazoa</taxon>
        <taxon>Spiralia</taxon>
        <taxon>Lophotrochozoa</taxon>
        <taxon>Platyhelminthes</taxon>
        <taxon>Trematoda</taxon>
        <taxon>Digenea</taxon>
        <taxon>Plagiorchiida</taxon>
        <taxon>Echinostomata</taxon>
        <taxon>Echinostomatoidea</taxon>
        <taxon>Echinostomatidae</taxon>
        <taxon>Echinostoma</taxon>
    </lineage>
</organism>
<keyword evidence="3" id="KW-1185">Reference proteome</keyword>
<dbReference type="EMBL" id="UZAN01007596">
    <property type="protein sequence ID" value="VDP36843.1"/>
    <property type="molecule type" value="Genomic_DNA"/>
</dbReference>
<dbReference type="AlphaFoldDB" id="A0A183A301"/>
<dbReference type="Proteomes" id="UP000272942">
    <property type="component" value="Unassembled WGS sequence"/>
</dbReference>
<feature type="region of interest" description="Disordered" evidence="1">
    <location>
        <begin position="105"/>
        <end position="148"/>
    </location>
</feature>
<evidence type="ECO:0000313" key="4">
    <source>
        <dbReference type="WBParaSite" id="ECPE_0000133601-mRNA-1"/>
    </source>
</evidence>
<reference evidence="4" key="1">
    <citation type="submission" date="2016-06" db="UniProtKB">
        <authorList>
            <consortium name="WormBaseParasite"/>
        </authorList>
    </citation>
    <scope>IDENTIFICATION</scope>
</reference>
<sequence>MKGLDLPSKRSDYLPSAQTSVQTLIAPTAKDSQAVQSSQNLMTTCASFSTITTFTHTTNQAEPGTPKTTPSPPFVLPPPPTCIECAKPRWQRPLFTNAEFGHHNQLFEEFPRNPSTPPRQSFTLPPTSKLTTQSGEPDHPVHYSPITTRSKIATLSNLPGRSWAK</sequence>
<gene>
    <name evidence="2" type="ORF">ECPE_LOCUS1336</name>
</gene>
<protein>
    <submittedName>
        <fullName evidence="2 4">Uncharacterized protein</fullName>
    </submittedName>
</protein>
<evidence type="ECO:0000256" key="1">
    <source>
        <dbReference type="SAM" id="MobiDB-lite"/>
    </source>
</evidence>
<evidence type="ECO:0000313" key="3">
    <source>
        <dbReference type="Proteomes" id="UP000272942"/>
    </source>
</evidence>
<evidence type="ECO:0000313" key="2">
    <source>
        <dbReference type="EMBL" id="VDP36843.1"/>
    </source>
</evidence>
<proteinExistence type="predicted"/>
<feature type="compositionally biased region" description="Polar residues" evidence="1">
    <location>
        <begin position="118"/>
        <end position="135"/>
    </location>
</feature>
<dbReference type="WBParaSite" id="ECPE_0000133601-mRNA-1">
    <property type="protein sequence ID" value="ECPE_0000133601-mRNA-1"/>
    <property type="gene ID" value="ECPE_0000133601"/>
</dbReference>
<feature type="region of interest" description="Disordered" evidence="1">
    <location>
        <begin position="56"/>
        <end position="75"/>
    </location>
</feature>